<proteinExistence type="predicted"/>
<gene>
    <name evidence="1" type="ORF">CK203_035043</name>
</gene>
<protein>
    <submittedName>
        <fullName evidence="1">Uncharacterized protein</fullName>
    </submittedName>
</protein>
<dbReference type="Pfam" id="PF08284">
    <property type="entry name" value="RVP_2"/>
    <property type="match status" value="1"/>
</dbReference>
<dbReference type="Proteomes" id="UP000288805">
    <property type="component" value="Unassembled WGS sequence"/>
</dbReference>
<evidence type="ECO:0000313" key="2">
    <source>
        <dbReference type="Proteomes" id="UP000288805"/>
    </source>
</evidence>
<name>A0A438I9Z0_VITVI</name>
<accession>A0A438I9Z0</accession>
<comment type="caution">
    <text evidence="1">The sequence shown here is derived from an EMBL/GenBank/DDBJ whole genome shotgun (WGS) entry which is preliminary data.</text>
</comment>
<organism evidence="1 2">
    <name type="scientific">Vitis vinifera</name>
    <name type="common">Grape</name>
    <dbReference type="NCBI Taxonomy" id="29760"/>
    <lineage>
        <taxon>Eukaryota</taxon>
        <taxon>Viridiplantae</taxon>
        <taxon>Streptophyta</taxon>
        <taxon>Embryophyta</taxon>
        <taxon>Tracheophyta</taxon>
        <taxon>Spermatophyta</taxon>
        <taxon>Magnoliopsida</taxon>
        <taxon>eudicotyledons</taxon>
        <taxon>Gunneridae</taxon>
        <taxon>Pentapetalae</taxon>
        <taxon>rosids</taxon>
        <taxon>Vitales</taxon>
        <taxon>Vitaceae</taxon>
        <taxon>Viteae</taxon>
        <taxon>Vitis</taxon>
    </lineage>
</organism>
<dbReference type="Gene3D" id="2.40.70.10">
    <property type="entry name" value="Acid Proteases"/>
    <property type="match status" value="1"/>
</dbReference>
<dbReference type="InterPro" id="IPR021109">
    <property type="entry name" value="Peptidase_aspartic_dom_sf"/>
</dbReference>
<dbReference type="AlphaFoldDB" id="A0A438I9Z0"/>
<evidence type="ECO:0000313" key="1">
    <source>
        <dbReference type="EMBL" id="RVW93521.1"/>
    </source>
</evidence>
<sequence>MLPSTIQKVFVSTDVTFNENESYFPAPYLQGENSIKEDKDQDSYLINPFLIDLPLICGLVSDLVSVPHFFELESWLLEPTPENRMTKKMQAMNAEMEALEKNKNLGDGRFSYRKETNGILRSKKPLMQHLCWTRGKSMVAYDPKAFRGLPIVWKLFKETFYKYFPDGFRRRKLIATEVEKVLKFQDGLKPYLKNKISILKLSVYSKVVGRALIAEKDNEKLHQYREQQRKRVGVMVLMVAKHRKGMPIASMDFDLIVATPMRDSVMANKMLRDYLVMIGYREMSIDLVLFDLQDFDVILGMDWLASYHASVYCFGKMVTF</sequence>
<dbReference type="EMBL" id="QGNW01000129">
    <property type="protein sequence ID" value="RVW93521.1"/>
    <property type="molecule type" value="Genomic_DNA"/>
</dbReference>
<reference evidence="1 2" key="1">
    <citation type="journal article" date="2018" name="PLoS Genet.">
        <title>Population sequencing reveals clonal diversity and ancestral inbreeding in the grapevine cultivar Chardonnay.</title>
        <authorList>
            <person name="Roach M.J."/>
            <person name="Johnson D.L."/>
            <person name="Bohlmann J."/>
            <person name="van Vuuren H.J."/>
            <person name="Jones S.J."/>
            <person name="Pretorius I.S."/>
            <person name="Schmidt S.A."/>
            <person name="Borneman A.R."/>
        </authorList>
    </citation>
    <scope>NUCLEOTIDE SEQUENCE [LARGE SCALE GENOMIC DNA]</scope>
    <source>
        <strain evidence="2">cv. Chardonnay</strain>
        <tissue evidence="1">Leaf</tissue>
    </source>
</reference>